<dbReference type="OrthoDB" id="25064at10239"/>
<protein>
    <submittedName>
        <fullName evidence="1">NrdC thioredoxin</fullName>
    </submittedName>
</protein>
<dbReference type="Proteomes" id="UP000008730">
    <property type="component" value="Segment"/>
</dbReference>
<proteinExistence type="predicted"/>
<dbReference type="EMBL" id="GU911519">
    <property type="protein sequence ID" value="ADG36082.1"/>
    <property type="molecule type" value="Genomic_DNA"/>
</dbReference>
<organism evidence="1 2">
    <name type="scientific">Acinetobacter phage Acj61</name>
    <dbReference type="NCBI Taxonomy" id="760732"/>
    <lineage>
        <taxon>Viruses</taxon>
        <taxon>Duplodnaviria</taxon>
        <taxon>Heunggongvirae</taxon>
        <taxon>Uroviricota</taxon>
        <taxon>Caudoviricetes</taxon>
        <taxon>Pantevenvirales</taxon>
        <taxon>Straboviridae</taxon>
        <taxon>Twarogvirinae</taxon>
        <taxon>Lasallevirus</taxon>
        <taxon>Lasallevirus Acj61</taxon>
        <taxon>Acinetobacter virus Acj61</taxon>
    </lineage>
</organism>
<gene>
    <name evidence="1" type="primary">nrdC</name>
    <name evidence="1" type="ORF">Acj61p117</name>
</gene>
<accession>E5E498</accession>
<dbReference type="GeneID" id="9926008"/>
<dbReference type="SUPFAM" id="SSF52833">
    <property type="entry name" value="Thioredoxin-like"/>
    <property type="match status" value="1"/>
</dbReference>
<dbReference type="PROSITE" id="PS51354">
    <property type="entry name" value="GLUTAREDOXIN_2"/>
    <property type="match status" value="1"/>
</dbReference>
<dbReference type="KEGG" id="vg:9926008"/>
<reference evidence="1 2" key="1">
    <citation type="journal article" date="2010" name="Virol. J.">
        <title>Genomes of the T4-related bacteriophages as windows on microbial genome evolution.</title>
        <authorList>
            <person name="Petrov V.M."/>
            <person name="Ratnayaka S."/>
            <person name="Nolan J.M."/>
            <person name="Miller E.S."/>
            <person name="Karam J.D."/>
        </authorList>
    </citation>
    <scope>NUCLEOTIDE SEQUENCE [LARGE SCALE GENOMIC DNA]</scope>
</reference>
<dbReference type="RefSeq" id="YP_004009734.1">
    <property type="nucleotide sequence ID" value="NC_014661.1"/>
</dbReference>
<name>E5E498_9CAUD</name>
<evidence type="ECO:0000313" key="2">
    <source>
        <dbReference type="Proteomes" id="UP000008730"/>
    </source>
</evidence>
<dbReference type="Gene3D" id="3.40.30.10">
    <property type="entry name" value="Glutaredoxin"/>
    <property type="match status" value="1"/>
</dbReference>
<evidence type="ECO:0000313" key="1">
    <source>
        <dbReference type="EMBL" id="ADG36082.1"/>
    </source>
</evidence>
<dbReference type="InterPro" id="IPR036249">
    <property type="entry name" value="Thioredoxin-like_sf"/>
</dbReference>
<sequence length="93" mass="10525">MITIYGFLPEIQKCINCDGAKRLCTAKKREFEFVSLADSKNEEGPVFNDEIIADLLQKLRRTSIVGLSLPVVFEDEKHIGGFNELRTHIAKSK</sequence>
<keyword evidence="2" id="KW-1185">Reference proteome</keyword>